<comment type="caution">
    <text evidence="1">The sequence shown here is derived from an EMBL/GenBank/DDBJ whole genome shotgun (WGS) entry which is preliminary data.</text>
</comment>
<accession>A0AAU9PIT6</accession>
<protein>
    <submittedName>
        <fullName evidence="1">Uncharacterized protein</fullName>
    </submittedName>
</protein>
<dbReference type="EMBL" id="CAKMRJ010005634">
    <property type="protein sequence ID" value="CAH1449929.1"/>
    <property type="molecule type" value="Genomic_DNA"/>
</dbReference>
<sequence length="72" mass="8030">MQLYIKTSKGCPKLSEYINAKQENELNSSLSIHSSVSPLPLSQIHDFPNPRSDNNNCIMQLSLSVKLGKRGE</sequence>
<evidence type="ECO:0000313" key="1">
    <source>
        <dbReference type="EMBL" id="CAH1449929.1"/>
    </source>
</evidence>
<proteinExistence type="predicted"/>
<dbReference type="AlphaFoldDB" id="A0AAU9PIT6"/>
<dbReference type="Proteomes" id="UP001157418">
    <property type="component" value="Unassembled WGS sequence"/>
</dbReference>
<evidence type="ECO:0000313" key="2">
    <source>
        <dbReference type="Proteomes" id="UP001157418"/>
    </source>
</evidence>
<gene>
    <name evidence="1" type="ORF">LVIROSA_LOCUS35383</name>
</gene>
<reference evidence="1 2" key="1">
    <citation type="submission" date="2022-01" db="EMBL/GenBank/DDBJ databases">
        <authorList>
            <person name="Xiong W."/>
            <person name="Schranz E."/>
        </authorList>
    </citation>
    <scope>NUCLEOTIDE SEQUENCE [LARGE SCALE GENOMIC DNA]</scope>
</reference>
<name>A0AAU9PIT6_9ASTR</name>
<keyword evidence="2" id="KW-1185">Reference proteome</keyword>
<organism evidence="1 2">
    <name type="scientific">Lactuca virosa</name>
    <dbReference type="NCBI Taxonomy" id="75947"/>
    <lineage>
        <taxon>Eukaryota</taxon>
        <taxon>Viridiplantae</taxon>
        <taxon>Streptophyta</taxon>
        <taxon>Embryophyta</taxon>
        <taxon>Tracheophyta</taxon>
        <taxon>Spermatophyta</taxon>
        <taxon>Magnoliopsida</taxon>
        <taxon>eudicotyledons</taxon>
        <taxon>Gunneridae</taxon>
        <taxon>Pentapetalae</taxon>
        <taxon>asterids</taxon>
        <taxon>campanulids</taxon>
        <taxon>Asterales</taxon>
        <taxon>Asteraceae</taxon>
        <taxon>Cichorioideae</taxon>
        <taxon>Cichorieae</taxon>
        <taxon>Lactucinae</taxon>
        <taxon>Lactuca</taxon>
    </lineage>
</organism>